<dbReference type="AlphaFoldDB" id="I2H060"/>
<dbReference type="Proteomes" id="UP000002866">
    <property type="component" value="Chromosome 2"/>
</dbReference>
<dbReference type="GO" id="GO:0003690">
    <property type="term" value="F:double-stranded DNA binding"/>
    <property type="evidence" value="ECO:0007669"/>
    <property type="project" value="TreeGrafter"/>
</dbReference>
<dbReference type="SUPFAM" id="SSF56784">
    <property type="entry name" value="HAD-like"/>
    <property type="match status" value="1"/>
</dbReference>
<dbReference type="eggNOG" id="KOG2134">
    <property type="taxonomic scope" value="Eukaryota"/>
</dbReference>
<keyword evidence="2" id="KW-1185">Reference proteome</keyword>
<dbReference type="NCBIfam" id="TIGR01664">
    <property type="entry name" value="DNA-3'-Pase"/>
    <property type="match status" value="1"/>
</dbReference>
<evidence type="ECO:0008006" key="3">
    <source>
        <dbReference type="Google" id="ProtNLM"/>
    </source>
</evidence>
<dbReference type="InterPro" id="IPR013954">
    <property type="entry name" value="PNK3P"/>
</dbReference>
<dbReference type="OMA" id="YYCGDAG"/>
<dbReference type="InterPro" id="IPR006551">
    <property type="entry name" value="Polynucleotide_phosphatase"/>
</dbReference>
<dbReference type="Pfam" id="PF08645">
    <property type="entry name" value="PNK3P"/>
    <property type="match status" value="1"/>
</dbReference>
<dbReference type="STRING" id="1071380.I2H060"/>
<gene>
    <name evidence="1" type="primary">TBLA0B09450</name>
    <name evidence="1" type="ORF">TBLA_0B09450</name>
</gene>
<accession>I2H060</accession>
<dbReference type="InterPro" id="IPR036412">
    <property type="entry name" value="HAD-like_sf"/>
</dbReference>
<organism evidence="1 2">
    <name type="scientific">Henningerozyma blattae (strain ATCC 34711 / CBS 6284 / DSM 70876 / NBRC 10599 / NRRL Y-10934 / UCD 77-7)</name>
    <name type="common">Yeast</name>
    <name type="synonym">Tetrapisispora blattae</name>
    <dbReference type="NCBI Taxonomy" id="1071380"/>
    <lineage>
        <taxon>Eukaryota</taxon>
        <taxon>Fungi</taxon>
        <taxon>Dikarya</taxon>
        <taxon>Ascomycota</taxon>
        <taxon>Saccharomycotina</taxon>
        <taxon>Saccharomycetes</taxon>
        <taxon>Saccharomycetales</taxon>
        <taxon>Saccharomycetaceae</taxon>
        <taxon>Henningerozyma</taxon>
    </lineage>
</organism>
<dbReference type="PANTHER" id="PTHR12083">
    <property type="entry name" value="BIFUNCTIONAL POLYNUCLEOTIDE PHOSPHATASE/KINASE"/>
    <property type="match status" value="1"/>
</dbReference>
<dbReference type="GO" id="GO:0046403">
    <property type="term" value="F:polynucleotide 3'-phosphatase activity"/>
    <property type="evidence" value="ECO:0007669"/>
    <property type="project" value="TreeGrafter"/>
</dbReference>
<proteinExistence type="predicted"/>
<dbReference type="PANTHER" id="PTHR12083:SF9">
    <property type="entry name" value="BIFUNCTIONAL POLYNUCLEOTIDE PHOSPHATASE_KINASE"/>
    <property type="match status" value="1"/>
</dbReference>
<name>I2H060_HENB6</name>
<dbReference type="GeneID" id="14494155"/>
<dbReference type="KEGG" id="tbl:TBLA_0B09450"/>
<dbReference type="GO" id="GO:0046404">
    <property type="term" value="F:ATP-dependent polydeoxyribonucleotide 5'-hydroxyl-kinase activity"/>
    <property type="evidence" value="ECO:0007669"/>
    <property type="project" value="TreeGrafter"/>
</dbReference>
<dbReference type="Gene3D" id="3.40.50.1000">
    <property type="entry name" value="HAD superfamily/HAD-like"/>
    <property type="match status" value="1"/>
</dbReference>
<dbReference type="EMBL" id="HE806317">
    <property type="protein sequence ID" value="CCH59762.1"/>
    <property type="molecule type" value="Genomic_DNA"/>
</dbReference>
<evidence type="ECO:0000313" key="2">
    <source>
        <dbReference type="Proteomes" id="UP000002866"/>
    </source>
</evidence>
<reference evidence="1 2" key="1">
    <citation type="journal article" date="2011" name="Proc. Natl. Acad. Sci. U.S.A.">
        <title>Evolutionary erosion of yeast sex chromosomes by mating-type switching accidents.</title>
        <authorList>
            <person name="Gordon J.L."/>
            <person name="Armisen D."/>
            <person name="Proux-Wera E."/>
            <person name="Oheigeartaigh S.S."/>
            <person name="Byrne K.P."/>
            <person name="Wolfe K.H."/>
        </authorList>
    </citation>
    <scope>NUCLEOTIDE SEQUENCE [LARGE SCALE GENOMIC DNA]</scope>
    <source>
        <strain evidence="2">ATCC 34711 / CBS 6284 / DSM 70876 / NBRC 10599 / NRRL Y-10934 / UCD 77-7</strain>
    </source>
</reference>
<dbReference type="InParanoid" id="I2H060"/>
<dbReference type="OrthoDB" id="19045at2759"/>
<sequence>MSSKHQKIVLPYIIKYVPKELIKNKNVNLYGFDLDHTIISPKSGSIWPRDSHDWKYLKFCDKFETIDELFRIIEEDEQNVIIIFTNQGGVVSVPSTSKSCLKFTNKIEEILKDISERSKKNTKGNLIDRIWIYASTRESASMKKLNNKKSNGNDKKPSGIDKFIKKKKKEKTVENKVKNTTLKENVFTLMRKPNIGMSQEFVKDLLKNKGDVEYKWIYYCGDAGGRPNDHSDSDLQFAQNLNIEFKTPEQVFSTE</sequence>
<protein>
    <recommendedName>
        <fullName evidence="3">DNA 3'-phosphatase</fullName>
    </recommendedName>
</protein>
<dbReference type="InterPro" id="IPR023214">
    <property type="entry name" value="HAD_sf"/>
</dbReference>
<dbReference type="FunCoup" id="I2H060">
    <property type="interactions" value="9"/>
</dbReference>
<evidence type="ECO:0000313" key="1">
    <source>
        <dbReference type="EMBL" id="CCH59762.1"/>
    </source>
</evidence>
<dbReference type="GO" id="GO:0006281">
    <property type="term" value="P:DNA repair"/>
    <property type="evidence" value="ECO:0007669"/>
    <property type="project" value="TreeGrafter"/>
</dbReference>
<dbReference type="RefSeq" id="XP_004179281.1">
    <property type="nucleotide sequence ID" value="XM_004179233.1"/>
</dbReference>
<dbReference type="HOGENOM" id="CLU_014938_0_0_1"/>